<dbReference type="PANTHER" id="PTHR34180">
    <property type="entry name" value="PEPTIDASE C45"/>
    <property type="match status" value="1"/>
</dbReference>
<gene>
    <name evidence="3" type="ORF">TrVE_jg6878</name>
</gene>
<feature type="signal peptide" evidence="1">
    <location>
        <begin position="1"/>
        <end position="21"/>
    </location>
</feature>
<protein>
    <recommendedName>
        <fullName evidence="2">Peptidase C45 hydrolase domain-containing protein</fullName>
    </recommendedName>
</protein>
<organism evidence="3 4">
    <name type="scientific">Triparma verrucosa</name>
    <dbReference type="NCBI Taxonomy" id="1606542"/>
    <lineage>
        <taxon>Eukaryota</taxon>
        <taxon>Sar</taxon>
        <taxon>Stramenopiles</taxon>
        <taxon>Ochrophyta</taxon>
        <taxon>Bolidophyceae</taxon>
        <taxon>Parmales</taxon>
        <taxon>Triparmaceae</taxon>
        <taxon>Triparma</taxon>
    </lineage>
</organism>
<feature type="chain" id="PRO_5040900507" description="Peptidase C45 hydrolase domain-containing protein" evidence="1">
    <location>
        <begin position="22"/>
        <end position="442"/>
    </location>
</feature>
<dbReference type="Pfam" id="PF03417">
    <property type="entry name" value="AAT"/>
    <property type="match status" value="1"/>
</dbReference>
<dbReference type="PANTHER" id="PTHR34180:SF1">
    <property type="entry name" value="BETA-ALANYL-DOPAMINE_CARCININE HYDROLASE"/>
    <property type="match status" value="1"/>
</dbReference>
<evidence type="ECO:0000313" key="3">
    <source>
        <dbReference type="EMBL" id="GMH93608.1"/>
    </source>
</evidence>
<name>A0A9W7BVP9_9STRA</name>
<comment type="caution">
    <text evidence="3">The sequence shown here is derived from an EMBL/GenBank/DDBJ whole genome shotgun (WGS) entry which is preliminary data.</text>
</comment>
<proteinExistence type="predicted"/>
<dbReference type="InterPro" id="IPR047801">
    <property type="entry name" value="Peptidase_C45"/>
</dbReference>
<dbReference type="Gene3D" id="1.10.10.2120">
    <property type="match status" value="1"/>
</dbReference>
<dbReference type="Proteomes" id="UP001165160">
    <property type="component" value="Unassembled WGS sequence"/>
</dbReference>
<sequence length="442" mass="48582">MQFSNILVVLLIQFSLLSIESTSVLNRVATCDAETLHECGEQVGSQMRDLVQDYVSNNDVPKKLKAYIETDAGSRILGQYLDLHLARFPQYVSEVRGLAKGSRVPFSLLFALNLQSELLLHIDPTTSVTGCTDIQLPPLGFGHNEDNPPSNNTYLLHSHSPSSYLAFNYPGQLSGWAWSLNSHGICQSINALTSPSPYRIGIGVNFLARAMLDSPSLESAVKLSFTTENGGGQHFNLGQFSSLQYSIETSAITQTSVKPITSSPYMHANIYTHSDSNPIIGDVESSFHRHARYDILTSRRPLETLEDILTILQDQHDPDGYYIRRGNTDVDPDVTHTTTIFDLIGEKVFVFVEGELGGVWGVEGGKVVKIEEDDLPKNSLSNSGFDAIGVQDDLPQVTTNWTEEYVLPSALLLLAITLLLSKGKVLCRPKTTASSQGYELIT</sequence>
<keyword evidence="1" id="KW-0732">Signal</keyword>
<accession>A0A9W7BVP9</accession>
<evidence type="ECO:0000256" key="1">
    <source>
        <dbReference type="SAM" id="SignalP"/>
    </source>
</evidence>
<keyword evidence="4" id="KW-1185">Reference proteome</keyword>
<dbReference type="EMBL" id="BRXX01000141">
    <property type="protein sequence ID" value="GMH93608.1"/>
    <property type="molecule type" value="Genomic_DNA"/>
</dbReference>
<dbReference type="InterPro" id="IPR005079">
    <property type="entry name" value="Peptidase_C45_hydrolase"/>
</dbReference>
<reference evidence="4" key="1">
    <citation type="journal article" date="2023" name="Commun. Biol.">
        <title>Genome analysis of Parmales, the sister group of diatoms, reveals the evolutionary specialization of diatoms from phago-mixotrophs to photoautotrophs.</title>
        <authorList>
            <person name="Ban H."/>
            <person name="Sato S."/>
            <person name="Yoshikawa S."/>
            <person name="Yamada K."/>
            <person name="Nakamura Y."/>
            <person name="Ichinomiya M."/>
            <person name="Sato N."/>
            <person name="Blanc-Mathieu R."/>
            <person name="Endo H."/>
            <person name="Kuwata A."/>
            <person name="Ogata H."/>
        </authorList>
    </citation>
    <scope>NUCLEOTIDE SEQUENCE [LARGE SCALE GENOMIC DNA]</scope>
    <source>
        <strain evidence="4">NIES 3699</strain>
    </source>
</reference>
<dbReference type="InterPro" id="IPR047794">
    <property type="entry name" value="C45_proenzyme-like"/>
</dbReference>
<feature type="domain" description="Peptidase C45 hydrolase" evidence="2">
    <location>
        <begin position="141"/>
        <end position="344"/>
    </location>
</feature>
<dbReference type="NCBIfam" id="NF040521">
    <property type="entry name" value="C45_proenzyme"/>
    <property type="match status" value="1"/>
</dbReference>
<evidence type="ECO:0000313" key="4">
    <source>
        <dbReference type="Proteomes" id="UP001165160"/>
    </source>
</evidence>
<dbReference type="AlphaFoldDB" id="A0A9W7BVP9"/>
<evidence type="ECO:0000259" key="2">
    <source>
        <dbReference type="Pfam" id="PF03417"/>
    </source>
</evidence>
<dbReference type="Gene3D" id="3.60.60.10">
    <property type="entry name" value="Penicillin V Acylase, Chain A"/>
    <property type="match status" value="1"/>
</dbReference>